<evidence type="ECO:0000313" key="3">
    <source>
        <dbReference type="Proteomes" id="UP000663203"/>
    </source>
</evidence>
<dbReference type="Proteomes" id="UP000663203">
    <property type="component" value="Chromosome"/>
</dbReference>
<dbReference type="AlphaFoldDB" id="A0A8A2VBJ4"/>
<gene>
    <name evidence="2" type="ORF">J0X25_00280</name>
</gene>
<name>A0A8A2VBJ4_9EURY</name>
<dbReference type="GeneID" id="63185695"/>
<protein>
    <submittedName>
        <fullName evidence="2">Uncharacterized protein</fullName>
    </submittedName>
</protein>
<dbReference type="KEGG" id="hakz:J0X25_00280"/>
<sequence>MGTREEDDPDRVIERMAQLVEETSPRSEETSSLDDGGHPIARKHRDAIRRGARTTETDGE</sequence>
<proteinExistence type="predicted"/>
<dbReference type="RefSeq" id="WP_207289036.1">
    <property type="nucleotide sequence ID" value="NZ_CP071462.1"/>
</dbReference>
<accession>A0A8A2VBJ4</accession>
<evidence type="ECO:0000256" key="1">
    <source>
        <dbReference type="SAM" id="MobiDB-lite"/>
    </source>
</evidence>
<feature type="region of interest" description="Disordered" evidence="1">
    <location>
        <begin position="20"/>
        <end position="60"/>
    </location>
</feature>
<evidence type="ECO:0000313" key="2">
    <source>
        <dbReference type="EMBL" id="QSW99429.1"/>
    </source>
</evidence>
<feature type="compositionally biased region" description="Basic residues" evidence="1">
    <location>
        <begin position="40"/>
        <end position="52"/>
    </location>
</feature>
<reference evidence="2 3" key="1">
    <citation type="submission" date="2021-03" db="EMBL/GenBank/DDBJ databases">
        <title>Haloterrigena longa sp. nov. and Haloterrigena limicola sp. nov., extremely halophilic archaea isolated from a salt lake.</title>
        <authorList>
            <person name="Henglin C."/>
        </authorList>
    </citation>
    <scope>NUCLEOTIDE SEQUENCE [LARGE SCALE GENOMIC DNA]</scope>
    <source>
        <strain evidence="2 3">KZCA68</strain>
    </source>
</reference>
<organism evidence="2 3">
    <name type="scientific">Haloterrigena alkaliphila</name>
    <dbReference type="NCBI Taxonomy" id="2816475"/>
    <lineage>
        <taxon>Archaea</taxon>
        <taxon>Methanobacteriati</taxon>
        <taxon>Methanobacteriota</taxon>
        <taxon>Stenosarchaea group</taxon>
        <taxon>Halobacteria</taxon>
        <taxon>Halobacteriales</taxon>
        <taxon>Natrialbaceae</taxon>
        <taxon>Haloterrigena</taxon>
    </lineage>
</organism>
<keyword evidence="3" id="KW-1185">Reference proteome</keyword>
<dbReference type="EMBL" id="CP071462">
    <property type="protein sequence ID" value="QSW99429.1"/>
    <property type="molecule type" value="Genomic_DNA"/>
</dbReference>